<dbReference type="Pfam" id="PF16763">
    <property type="entry name" value="Spidroin_N"/>
    <property type="match status" value="1"/>
</dbReference>
<dbReference type="InterPro" id="IPR038243">
    <property type="entry name" value="Spidroin_N_sf"/>
</dbReference>
<dbReference type="AlphaFoldDB" id="A0A514KFQ7"/>
<proteinExistence type="evidence at transcript level"/>
<organism evidence="3">
    <name type="scientific">Latrodectus geometricus</name>
    <name type="common">Brown widow spider</name>
    <dbReference type="NCBI Taxonomy" id="156851"/>
    <lineage>
        <taxon>Eukaryota</taxon>
        <taxon>Metazoa</taxon>
        <taxon>Ecdysozoa</taxon>
        <taxon>Arthropoda</taxon>
        <taxon>Chelicerata</taxon>
        <taxon>Arachnida</taxon>
        <taxon>Araneae</taxon>
        <taxon>Araneomorphae</taxon>
        <taxon>Entelegynae</taxon>
        <taxon>Araneoidea</taxon>
        <taxon>Theridiidae</taxon>
        <taxon>Latrodectus</taxon>
    </lineage>
</organism>
<protein>
    <submittedName>
        <fullName evidence="3">Aggregate spidroin 2</fullName>
    </submittedName>
</protein>
<dbReference type="Gene3D" id="1.10.274.70">
    <property type="match status" value="1"/>
</dbReference>
<keyword evidence="1" id="KW-0732">Signal</keyword>
<dbReference type="Gene3D" id="1.10.10.1350">
    <property type="entry name" value="Spidroin domain, C-terminal domain"/>
    <property type="match status" value="1"/>
</dbReference>
<evidence type="ECO:0000313" key="3">
    <source>
        <dbReference type="EMBL" id="QDI78452.1"/>
    </source>
</evidence>
<name>A0A514KFQ7_LATGE</name>
<gene>
    <name evidence="3" type="primary">AgSp2</name>
</gene>
<accession>A0A514KFQ7</accession>
<evidence type="ECO:0000256" key="1">
    <source>
        <dbReference type="SAM" id="SignalP"/>
    </source>
</evidence>
<feature type="chain" id="PRO_5021731166" evidence="1">
    <location>
        <begin position="25"/>
        <end position="544"/>
    </location>
</feature>
<dbReference type="InterPro" id="IPR031913">
    <property type="entry name" value="Spidroin_N"/>
</dbReference>
<feature type="domain" description="Spidroin N-terminal" evidence="2">
    <location>
        <begin position="31"/>
        <end position="155"/>
    </location>
</feature>
<dbReference type="EMBL" id="MK138562">
    <property type="protein sequence ID" value="QDI78452.1"/>
    <property type="molecule type" value="mRNA"/>
</dbReference>
<dbReference type="InterPro" id="IPR038542">
    <property type="entry name" value="Spidroin_C_sf"/>
</dbReference>
<feature type="signal peptide" evidence="1">
    <location>
        <begin position="1"/>
        <end position="24"/>
    </location>
</feature>
<reference evidence="3" key="1">
    <citation type="journal article" date="2019" name="G3 (Bethesda)">
        <title>Toward Spider Glue: Long Read Scaffolding for Extreme Length and Repetitious Silk Family Genes AgSp1 and AgSp2 with Insights into Functional Adaptation.</title>
        <authorList>
            <person name="Stellwagen S.D."/>
            <person name="Renberg R.L."/>
        </authorList>
    </citation>
    <scope>NUCLEOTIDE SEQUENCE</scope>
</reference>
<evidence type="ECO:0000259" key="2">
    <source>
        <dbReference type="Pfam" id="PF16763"/>
    </source>
</evidence>
<sequence length="544" mass="60727">MGCSAVAILALCLISINFNVQTFAQEDTDPFDFNETNEEFGRIFVNNLIESGVFGQTDDKDFNAVTESLLNAIQMLSKGQNAPVSTKKTFMMAFASSLAELIVQESDNALTLVEKTRAVTDAMRKAYMQTSGNPNEALIQKVDFLVGIFLDVQQNAPEYDYEEYDTVIFEDEMPLPLPEIIEETLPNIDPLPGHPEMPPEVTSDVIIGPGNDMDEPETFIGEVDKMIKLEQDAFPNAPEEQIQQIMLPGMSQPGEDDQKIVIPDSFPLESTLISEEEFPIPSSPVLIPSLKPFDPSPFPMPRIEPIDEAPEPIMDPFPTPAISPPKLEEPIREETTIIQETPSTEPEPLDEQVINLAEPQISPTKDLIGPFGMPGQLDMLNQPQIYPTYPYPMTQNNMPEKAGNQDPYSNPALQNLMKKFNPSYLFGSPYQNIGLNEIEQTFNVVLRNGETYIPAIMSAIIESRKTAPQTLDLSILVKKLSALFSDMTVENFYLSRTEVFIELILETLISSLEIIRMADESCLNKVSAITSPYKYVNAFNDILF</sequence>